<keyword evidence="3" id="KW-1185">Reference proteome</keyword>
<evidence type="ECO:0000256" key="1">
    <source>
        <dbReference type="SAM" id="MobiDB-lite"/>
    </source>
</evidence>
<dbReference type="KEGG" id="vg:10326794"/>
<accession>E3SJ56</accession>
<feature type="compositionally biased region" description="Basic and acidic residues" evidence="1">
    <location>
        <begin position="67"/>
        <end position="83"/>
    </location>
</feature>
<evidence type="ECO:0000313" key="2">
    <source>
        <dbReference type="EMBL" id="ADO97504.1"/>
    </source>
</evidence>
<dbReference type="EMBL" id="GU071095">
    <property type="protein sequence ID" value="ADO97504.1"/>
    <property type="molecule type" value="Genomic_DNA"/>
</dbReference>
<sequence>MPAVSKAQQKFFGIVRAIQKGEMAPTTPETAKAAADMKKSDVKDFASTKHKGLPNKKVAKEAYYGGEEQRKKDERKAKYEKQLKKMLPKRAFDSMGRELDPRSGKLKEEKDFSQRDKIMKRAKPLHKHLYKNLHKGDKSGDINESKGKTLKEFLENI</sequence>
<feature type="compositionally biased region" description="Basic and acidic residues" evidence="1">
    <location>
        <begin position="90"/>
        <end position="119"/>
    </location>
</feature>
<reference evidence="2 3" key="1">
    <citation type="journal article" date="2010" name="Environ. Microbiol.">
        <title>Genomic analysis of oceanic cyanobacterial myoviruses compared with T4-like myoviruses from diverse hosts and environments.</title>
        <authorList>
            <person name="Sullivan M.B."/>
            <person name="Huang K.H."/>
            <person name="Ignacio-Espinoza J.C."/>
            <person name="Berlin A.M."/>
            <person name="Kelly L."/>
            <person name="Weigele P.R."/>
            <person name="DeFrancesco A.S."/>
            <person name="Kern S.E."/>
            <person name="Thompson L.R."/>
            <person name="Young S."/>
            <person name="Yandava C."/>
            <person name="Fu R."/>
            <person name="Krastins B."/>
            <person name="Chase M."/>
            <person name="Sarracino D."/>
            <person name="Osburne M.S."/>
            <person name="Henn M.R."/>
            <person name="Chisholm S.W."/>
        </authorList>
    </citation>
    <scope>NUCLEOTIDE SEQUENCE [LARGE SCALE GENOMIC DNA]</scope>
    <source>
        <strain evidence="2">8017-1</strain>
    </source>
</reference>
<dbReference type="Proteomes" id="UP000006524">
    <property type="component" value="Segment"/>
</dbReference>
<proteinExistence type="predicted"/>
<dbReference type="GeneID" id="10326794"/>
<feature type="compositionally biased region" description="Basic residues" evidence="1">
    <location>
        <begin position="120"/>
        <end position="133"/>
    </location>
</feature>
<feature type="region of interest" description="Disordered" evidence="1">
    <location>
        <begin position="45"/>
        <end position="144"/>
    </location>
</feature>
<organism evidence="2 3">
    <name type="scientific">Synechococcus phage S-SM2</name>
    <dbReference type="NCBI Taxonomy" id="444860"/>
    <lineage>
        <taxon>Viruses</taxon>
        <taxon>Duplodnaviria</taxon>
        <taxon>Heunggongvirae</taxon>
        <taxon>Uroviricota</taxon>
        <taxon>Caudoviricetes</taxon>
        <taxon>Pantevenvirales</taxon>
        <taxon>Kyanoviridae</taxon>
        <taxon>Nilusvirus</taxon>
        <taxon>Nilusvirus ssm2</taxon>
    </lineage>
</organism>
<protein>
    <submittedName>
        <fullName evidence="2">Uncharacterized protein</fullName>
    </submittedName>
</protein>
<gene>
    <name evidence="2" type="ORF">SSM2_163</name>
</gene>
<feature type="compositionally biased region" description="Basic and acidic residues" evidence="1">
    <location>
        <begin position="134"/>
        <end position="144"/>
    </location>
</feature>
<dbReference type="RefSeq" id="YP_004322318.1">
    <property type="nucleotide sequence ID" value="NC_015279.1"/>
</dbReference>
<name>E3SJ56_9CAUD</name>
<evidence type="ECO:0000313" key="3">
    <source>
        <dbReference type="Proteomes" id="UP000006524"/>
    </source>
</evidence>
<dbReference type="OrthoDB" id="40912at10239"/>